<dbReference type="OrthoDB" id="6221043at2"/>
<protein>
    <recommendedName>
        <fullName evidence="4">Lytic transglycosylase MltA domain-containing protein</fullName>
    </recommendedName>
</protein>
<evidence type="ECO:0008006" key="4">
    <source>
        <dbReference type="Google" id="ProtNLM"/>
    </source>
</evidence>
<dbReference type="AlphaFoldDB" id="A0A244CUC4"/>
<organism evidence="2 3">
    <name type="scientific">Pseudoalteromonas ulvae</name>
    <dbReference type="NCBI Taxonomy" id="107327"/>
    <lineage>
        <taxon>Bacteria</taxon>
        <taxon>Pseudomonadati</taxon>
        <taxon>Pseudomonadota</taxon>
        <taxon>Gammaproteobacteria</taxon>
        <taxon>Alteromonadales</taxon>
        <taxon>Pseudoalteromonadaceae</taxon>
        <taxon>Pseudoalteromonas</taxon>
    </lineage>
</organism>
<proteinExistence type="predicted"/>
<evidence type="ECO:0000313" key="3">
    <source>
        <dbReference type="Proteomes" id="UP000194841"/>
    </source>
</evidence>
<reference evidence="2 3" key="1">
    <citation type="submission" date="2017-02" db="EMBL/GenBank/DDBJ databases">
        <title>Pseudoalteromonas ulvae TC14 Genome.</title>
        <authorList>
            <person name="Molmeret M."/>
        </authorList>
    </citation>
    <scope>NUCLEOTIDE SEQUENCE [LARGE SCALE GENOMIC DNA]</scope>
    <source>
        <strain evidence="2">TC14</strain>
    </source>
</reference>
<feature type="signal peptide" evidence="1">
    <location>
        <begin position="1"/>
        <end position="20"/>
    </location>
</feature>
<sequence>MFKTLLTAALVIPFSCFSLSFSPEIPTQALPINTNTDDLCQVASSTRAYLNKGQQYDPAVIHTQALSHLNISPKRVSETLAFICHVTQQDKLHNRPSRLQSIDFIKQHFEFIRWQPDTANARQFSERKPLLQHLPDTQLLMTKYYVHLADGQTTPSTQYPHALYALPYEEMNLSLEEANSQPDLVRHHTKKQTVLQQGLSADIAKPLVYLSRKDLESSLLQGTVVVEVDQQQSVFNVHRNNGITYNRNIKPEQQERYWFFKQVDGILGYGKDADYKITVKPEVTFAGDIKHLGLGHLLLSQFNFNGHQEYRLAVLADTGGAFDDNLYQLDYLAGSYHGFAEYAKANRHLPDYINVWFMVVKQAEH</sequence>
<accession>A0A244CUC4</accession>
<dbReference type="EMBL" id="MWPV01000001">
    <property type="protein sequence ID" value="OUL58839.1"/>
    <property type="molecule type" value="Genomic_DNA"/>
</dbReference>
<evidence type="ECO:0000313" key="2">
    <source>
        <dbReference type="EMBL" id="OUL58839.1"/>
    </source>
</evidence>
<name>A0A244CUC4_PSEDV</name>
<keyword evidence="1" id="KW-0732">Signal</keyword>
<comment type="caution">
    <text evidence="2">The sequence shown here is derived from an EMBL/GenBank/DDBJ whole genome shotgun (WGS) entry which is preliminary data.</text>
</comment>
<gene>
    <name evidence="2" type="ORF">B1199_00705</name>
</gene>
<dbReference type="RefSeq" id="WP_086742216.1">
    <property type="nucleotide sequence ID" value="NZ_MWPV01000001.1"/>
</dbReference>
<dbReference type="InterPro" id="IPR036908">
    <property type="entry name" value="RlpA-like_sf"/>
</dbReference>
<keyword evidence="3" id="KW-1185">Reference proteome</keyword>
<dbReference type="SUPFAM" id="SSF50685">
    <property type="entry name" value="Barwin-like endoglucanases"/>
    <property type="match status" value="1"/>
</dbReference>
<evidence type="ECO:0000256" key="1">
    <source>
        <dbReference type="SAM" id="SignalP"/>
    </source>
</evidence>
<feature type="chain" id="PRO_5011969865" description="Lytic transglycosylase MltA domain-containing protein" evidence="1">
    <location>
        <begin position="21"/>
        <end position="365"/>
    </location>
</feature>
<dbReference type="Proteomes" id="UP000194841">
    <property type="component" value="Unassembled WGS sequence"/>
</dbReference>